<keyword evidence="8 10" id="KW-0472">Membrane</keyword>
<dbReference type="AlphaFoldDB" id="V4RAQ1"/>
<comment type="subcellular location">
    <subcellularLocation>
        <location evidence="1">Cell membrane</location>
        <topology evidence="1">Multi-pass membrane protein</topology>
    </subcellularLocation>
</comment>
<protein>
    <submittedName>
        <fullName evidence="11">High-affinity branched-chain amino acid transport system permease protein LivH</fullName>
    </submittedName>
</protein>
<evidence type="ECO:0000256" key="7">
    <source>
        <dbReference type="ARBA" id="ARBA00022989"/>
    </source>
</evidence>
<evidence type="ECO:0000256" key="3">
    <source>
        <dbReference type="ARBA" id="ARBA00022475"/>
    </source>
</evidence>
<keyword evidence="12" id="KW-1185">Reference proteome</keyword>
<keyword evidence="4" id="KW-0997">Cell inner membrane</keyword>
<feature type="transmembrane region" description="Helical" evidence="10">
    <location>
        <begin position="65"/>
        <end position="88"/>
    </location>
</feature>
<dbReference type="CDD" id="cd06582">
    <property type="entry name" value="TM_PBP1_LivH_like"/>
    <property type="match status" value="1"/>
</dbReference>
<keyword evidence="2" id="KW-0813">Transport</keyword>
<organism evidence="11 12">
    <name type="scientific">Lutibaculum baratangense AMV1</name>
    <dbReference type="NCBI Taxonomy" id="631454"/>
    <lineage>
        <taxon>Bacteria</taxon>
        <taxon>Pseudomonadati</taxon>
        <taxon>Pseudomonadota</taxon>
        <taxon>Alphaproteobacteria</taxon>
        <taxon>Hyphomicrobiales</taxon>
        <taxon>Tepidamorphaceae</taxon>
        <taxon>Lutibaculum</taxon>
    </lineage>
</organism>
<dbReference type="GO" id="GO:0042941">
    <property type="term" value="P:D-alanine transmembrane transport"/>
    <property type="evidence" value="ECO:0007669"/>
    <property type="project" value="TreeGrafter"/>
</dbReference>
<dbReference type="eggNOG" id="COG0559">
    <property type="taxonomic scope" value="Bacteria"/>
</dbReference>
<feature type="transmembrane region" description="Helical" evidence="10">
    <location>
        <begin position="209"/>
        <end position="230"/>
    </location>
</feature>
<dbReference type="GO" id="GO:0005886">
    <property type="term" value="C:plasma membrane"/>
    <property type="evidence" value="ECO:0007669"/>
    <property type="project" value="UniProtKB-SubCell"/>
</dbReference>
<dbReference type="InterPro" id="IPR052157">
    <property type="entry name" value="BCAA_transport_permease"/>
</dbReference>
<dbReference type="Pfam" id="PF02653">
    <property type="entry name" value="BPD_transp_2"/>
    <property type="match status" value="1"/>
</dbReference>
<evidence type="ECO:0000256" key="2">
    <source>
        <dbReference type="ARBA" id="ARBA00022448"/>
    </source>
</evidence>
<proteinExistence type="inferred from homology"/>
<gene>
    <name evidence="11" type="ORF">N177_4194</name>
</gene>
<feature type="transmembrane region" description="Helical" evidence="10">
    <location>
        <begin position="159"/>
        <end position="180"/>
    </location>
</feature>
<comment type="caution">
    <text evidence="11">The sequence shown here is derived from an EMBL/GenBank/DDBJ whole genome shotgun (WGS) entry which is preliminary data.</text>
</comment>
<dbReference type="GO" id="GO:0015192">
    <property type="term" value="F:L-phenylalanine transmembrane transporter activity"/>
    <property type="evidence" value="ECO:0007669"/>
    <property type="project" value="TreeGrafter"/>
</dbReference>
<evidence type="ECO:0000256" key="4">
    <source>
        <dbReference type="ARBA" id="ARBA00022519"/>
    </source>
</evidence>
<dbReference type="GO" id="GO:0005304">
    <property type="term" value="F:L-valine transmembrane transporter activity"/>
    <property type="evidence" value="ECO:0007669"/>
    <property type="project" value="TreeGrafter"/>
</dbReference>
<dbReference type="PATRIC" id="fig|631454.5.peg.4138"/>
<evidence type="ECO:0000256" key="5">
    <source>
        <dbReference type="ARBA" id="ARBA00022692"/>
    </source>
</evidence>
<keyword evidence="5 10" id="KW-0812">Transmembrane</keyword>
<dbReference type="GO" id="GO:0015190">
    <property type="term" value="F:L-leucine transmembrane transporter activity"/>
    <property type="evidence" value="ECO:0007669"/>
    <property type="project" value="TreeGrafter"/>
</dbReference>
<dbReference type="OrthoDB" id="9807115at2"/>
<dbReference type="Proteomes" id="UP000017819">
    <property type="component" value="Unassembled WGS sequence"/>
</dbReference>
<dbReference type="EMBL" id="AWXZ01000044">
    <property type="protein sequence ID" value="ESR22464.1"/>
    <property type="molecule type" value="Genomic_DNA"/>
</dbReference>
<comment type="similarity">
    <text evidence="9">Belongs to the binding-protein-dependent transport system permease family. LivHM subfamily.</text>
</comment>
<evidence type="ECO:0000313" key="11">
    <source>
        <dbReference type="EMBL" id="ESR22464.1"/>
    </source>
</evidence>
<keyword evidence="3" id="KW-1003">Cell membrane</keyword>
<keyword evidence="6" id="KW-0029">Amino-acid transport</keyword>
<accession>V4RAQ1</accession>
<feature type="transmembrane region" description="Helical" evidence="10">
    <location>
        <begin position="100"/>
        <end position="121"/>
    </location>
</feature>
<sequence length="312" mass="33301">MEYFVQQLINGLTLGSIYGLIAIGYTMVYGIIGMINFAHGDIFMVGSFIALIAIIAFGLTAGSSLAVLILALILVLLIAMALTSVYGWTVERLAYRPLRGSFRLAPLITAIGMSIVLQNFVQIAQGARVKPLQPLFSGGFTLMELEGPTGAVFRVNLSFAQILIIVTTVVLMTVFTLIIAKTSLGRSQRACEQDRKMAALLGVNVDRTISLTFVMGAALAAVAGLMYLLYYGVIDFYIGFIAGVKAFTAAVLGGIGSLPGAMLGGLLIGLIETFWSAYFSIEYKDVAAFSILAIVLIFLPSGILGRPEVEKV</sequence>
<feature type="transmembrane region" description="Helical" evidence="10">
    <location>
        <begin position="287"/>
        <end position="305"/>
    </location>
</feature>
<evidence type="ECO:0000313" key="12">
    <source>
        <dbReference type="Proteomes" id="UP000017819"/>
    </source>
</evidence>
<dbReference type="GO" id="GO:1903806">
    <property type="term" value="P:L-isoleucine import across plasma membrane"/>
    <property type="evidence" value="ECO:0007669"/>
    <property type="project" value="TreeGrafter"/>
</dbReference>
<keyword evidence="7 10" id="KW-1133">Transmembrane helix</keyword>
<name>V4RAQ1_9HYPH</name>
<evidence type="ECO:0000256" key="1">
    <source>
        <dbReference type="ARBA" id="ARBA00004651"/>
    </source>
</evidence>
<dbReference type="RefSeq" id="WP_023434296.1">
    <property type="nucleotide sequence ID" value="NZ_AWXZ01000044.1"/>
</dbReference>
<evidence type="ECO:0000256" key="6">
    <source>
        <dbReference type="ARBA" id="ARBA00022970"/>
    </source>
</evidence>
<dbReference type="PANTHER" id="PTHR11795:SF371">
    <property type="entry name" value="HIGH-AFFINITY BRANCHED-CHAIN AMINO ACID TRANSPORT SYSTEM PERMEASE PROTEIN LIVH"/>
    <property type="match status" value="1"/>
</dbReference>
<evidence type="ECO:0000256" key="9">
    <source>
        <dbReference type="ARBA" id="ARBA00037998"/>
    </source>
</evidence>
<dbReference type="GO" id="GO:0015808">
    <property type="term" value="P:L-alanine transport"/>
    <property type="evidence" value="ECO:0007669"/>
    <property type="project" value="TreeGrafter"/>
</dbReference>
<dbReference type="PANTHER" id="PTHR11795">
    <property type="entry name" value="BRANCHED-CHAIN AMINO ACID TRANSPORT SYSTEM PERMEASE PROTEIN LIVH"/>
    <property type="match status" value="1"/>
</dbReference>
<reference evidence="11 12" key="1">
    <citation type="journal article" date="2014" name="Genome Announc.">
        <title>Draft Genome Sequence of Lutibaculum baratangense Strain AMV1T, Isolated from a Mud Volcano in Andamans, India.</title>
        <authorList>
            <person name="Singh A."/>
            <person name="Sreenivas A."/>
            <person name="Sathyanarayana Reddy G."/>
            <person name="Pinnaka A.K."/>
            <person name="Shivaji S."/>
        </authorList>
    </citation>
    <scope>NUCLEOTIDE SEQUENCE [LARGE SCALE GENOMIC DNA]</scope>
    <source>
        <strain evidence="11 12">AMV1</strain>
    </source>
</reference>
<dbReference type="InterPro" id="IPR001851">
    <property type="entry name" value="ABC_transp_permease"/>
</dbReference>
<evidence type="ECO:0000256" key="8">
    <source>
        <dbReference type="ARBA" id="ARBA00023136"/>
    </source>
</evidence>
<feature type="transmembrane region" description="Helical" evidence="10">
    <location>
        <begin position="12"/>
        <end position="35"/>
    </location>
</feature>
<dbReference type="GO" id="GO:0015188">
    <property type="term" value="F:L-isoleucine transmembrane transporter activity"/>
    <property type="evidence" value="ECO:0007669"/>
    <property type="project" value="TreeGrafter"/>
</dbReference>
<dbReference type="STRING" id="631454.N177_4194"/>
<feature type="transmembrane region" description="Helical" evidence="10">
    <location>
        <begin position="42"/>
        <end position="59"/>
    </location>
</feature>
<evidence type="ECO:0000256" key="10">
    <source>
        <dbReference type="SAM" id="Phobius"/>
    </source>
</evidence>